<name>A0A5N6LYD1_9ASTR</name>
<protein>
    <submittedName>
        <fullName evidence="1">Uncharacterized protein</fullName>
    </submittedName>
</protein>
<dbReference type="EMBL" id="SZYD01000017">
    <property type="protein sequence ID" value="KAD3066588.1"/>
    <property type="molecule type" value="Genomic_DNA"/>
</dbReference>
<sequence length="89" mass="10170">MDLHTREIKNEISNRELPSLEEIQAQREALNLGLGGRVLPNIFLPDQAIRDGEKVMCDAATKAYWQKAFVNFHARDDVQRSVAPFTINF</sequence>
<accession>A0A5N6LYD1</accession>
<gene>
    <name evidence="1" type="ORF">E3N88_34468</name>
</gene>
<reference evidence="1 2" key="1">
    <citation type="submission" date="2019-05" db="EMBL/GenBank/DDBJ databases">
        <title>Mikania micrantha, genome provides insights into the molecular mechanism of rapid growth.</title>
        <authorList>
            <person name="Liu B."/>
        </authorList>
    </citation>
    <scope>NUCLEOTIDE SEQUENCE [LARGE SCALE GENOMIC DNA]</scope>
    <source>
        <strain evidence="1">NLD-2019</strain>
        <tissue evidence="1">Leaf</tissue>
    </source>
</reference>
<dbReference type="Proteomes" id="UP000326396">
    <property type="component" value="Linkage Group LG7"/>
</dbReference>
<evidence type="ECO:0000313" key="1">
    <source>
        <dbReference type="EMBL" id="KAD3066588.1"/>
    </source>
</evidence>
<keyword evidence="2" id="KW-1185">Reference proteome</keyword>
<organism evidence="1 2">
    <name type="scientific">Mikania micrantha</name>
    <name type="common">bitter vine</name>
    <dbReference type="NCBI Taxonomy" id="192012"/>
    <lineage>
        <taxon>Eukaryota</taxon>
        <taxon>Viridiplantae</taxon>
        <taxon>Streptophyta</taxon>
        <taxon>Embryophyta</taxon>
        <taxon>Tracheophyta</taxon>
        <taxon>Spermatophyta</taxon>
        <taxon>Magnoliopsida</taxon>
        <taxon>eudicotyledons</taxon>
        <taxon>Gunneridae</taxon>
        <taxon>Pentapetalae</taxon>
        <taxon>asterids</taxon>
        <taxon>campanulids</taxon>
        <taxon>Asterales</taxon>
        <taxon>Asteraceae</taxon>
        <taxon>Asteroideae</taxon>
        <taxon>Heliantheae alliance</taxon>
        <taxon>Eupatorieae</taxon>
        <taxon>Mikania</taxon>
    </lineage>
</organism>
<proteinExistence type="predicted"/>
<evidence type="ECO:0000313" key="2">
    <source>
        <dbReference type="Proteomes" id="UP000326396"/>
    </source>
</evidence>
<dbReference type="AlphaFoldDB" id="A0A5N6LYD1"/>
<comment type="caution">
    <text evidence="1">The sequence shown here is derived from an EMBL/GenBank/DDBJ whole genome shotgun (WGS) entry which is preliminary data.</text>
</comment>